<name>A0A452U552_URSMA</name>
<dbReference type="OMA" id="LQKEWWN"/>
<dbReference type="Ensembl" id="ENSUMAT00000018758.1">
    <property type="protein sequence ID" value="ENSUMAP00000015845.1"/>
    <property type="gene ID" value="ENSUMAG00000011644.1"/>
</dbReference>
<feature type="compositionally biased region" description="Polar residues" evidence="1">
    <location>
        <begin position="62"/>
        <end position="78"/>
    </location>
</feature>
<accession>A0A452U552</accession>
<organism evidence="2">
    <name type="scientific">Ursus maritimus</name>
    <name type="common">Polar bear</name>
    <name type="synonym">Thalarctos maritimus</name>
    <dbReference type="NCBI Taxonomy" id="29073"/>
    <lineage>
        <taxon>Eukaryota</taxon>
        <taxon>Metazoa</taxon>
        <taxon>Chordata</taxon>
        <taxon>Craniata</taxon>
        <taxon>Vertebrata</taxon>
        <taxon>Euteleostomi</taxon>
        <taxon>Mammalia</taxon>
        <taxon>Eutheria</taxon>
        <taxon>Laurasiatheria</taxon>
        <taxon>Carnivora</taxon>
        <taxon>Caniformia</taxon>
        <taxon>Ursidae</taxon>
        <taxon>Ursus</taxon>
    </lineage>
</organism>
<proteinExistence type="predicted"/>
<evidence type="ECO:0000256" key="1">
    <source>
        <dbReference type="SAM" id="MobiDB-lite"/>
    </source>
</evidence>
<dbReference type="AlphaFoldDB" id="A0A452U552"/>
<dbReference type="GeneTree" id="ENSGT00950000185314"/>
<reference evidence="2" key="1">
    <citation type="submission" date="2019-03" db="UniProtKB">
        <authorList>
            <consortium name="Ensembl"/>
        </authorList>
    </citation>
    <scope>IDENTIFICATION</scope>
</reference>
<protein>
    <submittedName>
        <fullName evidence="2">Uncharacterized protein</fullName>
    </submittedName>
</protein>
<feature type="region of interest" description="Disordered" evidence="1">
    <location>
        <begin position="48"/>
        <end position="78"/>
    </location>
</feature>
<sequence length="78" mass="8460">PGGEIAKGSSDPPLSSRDERTNLQCLGRARWRPPEALSEGLTNTFCLISSSLPGTEPPGSYPPNQQRKPSQRLNLSKE</sequence>
<evidence type="ECO:0000313" key="2">
    <source>
        <dbReference type="Ensembl" id="ENSUMAP00000015845"/>
    </source>
</evidence>